<evidence type="ECO:0000259" key="1">
    <source>
        <dbReference type="PROSITE" id="PS50011"/>
    </source>
</evidence>
<keyword evidence="3" id="KW-1185">Reference proteome</keyword>
<dbReference type="Proteomes" id="UP000215914">
    <property type="component" value="Chromosome 4"/>
</dbReference>
<dbReference type="InParanoid" id="A0A251V0J4"/>
<organism evidence="2 3">
    <name type="scientific">Helianthus annuus</name>
    <name type="common">Common sunflower</name>
    <dbReference type="NCBI Taxonomy" id="4232"/>
    <lineage>
        <taxon>Eukaryota</taxon>
        <taxon>Viridiplantae</taxon>
        <taxon>Streptophyta</taxon>
        <taxon>Embryophyta</taxon>
        <taxon>Tracheophyta</taxon>
        <taxon>Spermatophyta</taxon>
        <taxon>Magnoliopsida</taxon>
        <taxon>eudicotyledons</taxon>
        <taxon>Gunneridae</taxon>
        <taxon>Pentapetalae</taxon>
        <taxon>asterids</taxon>
        <taxon>campanulids</taxon>
        <taxon>Asterales</taxon>
        <taxon>Asteraceae</taxon>
        <taxon>Asteroideae</taxon>
        <taxon>Heliantheae alliance</taxon>
        <taxon>Heliantheae</taxon>
        <taxon>Helianthus</taxon>
    </lineage>
</organism>
<dbReference type="SUPFAM" id="SSF56112">
    <property type="entry name" value="Protein kinase-like (PK-like)"/>
    <property type="match status" value="1"/>
</dbReference>
<proteinExistence type="predicted"/>
<feature type="domain" description="Protein kinase" evidence="1">
    <location>
        <begin position="1"/>
        <end position="182"/>
    </location>
</feature>
<evidence type="ECO:0000313" key="3">
    <source>
        <dbReference type="Proteomes" id="UP000215914"/>
    </source>
</evidence>
<dbReference type="PANTHER" id="PTHR45621">
    <property type="entry name" value="OS01G0588500 PROTEIN-RELATED"/>
    <property type="match status" value="1"/>
</dbReference>
<dbReference type="InterPro" id="IPR000719">
    <property type="entry name" value="Prot_kinase_dom"/>
</dbReference>
<dbReference type="GO" id="GO:0005524">
    <property type="term" value="F:ATP binding"/>
    <property type="evidence" value="ECO:0007669"/>
    <property type="project" value="InterPro"/>
</dbReference>
<dbReference type="PROSITE" id="PS50011">
    <property type="entry name" value="PROTEIN_KINASE_DOM"/>
    <property type="match status" value="1"/>
</dbReference>
<dbReference type="EMBL" id="CM007893">
    <property type="protein sequence ID" value="OTG28636.1"/>
    <property type="molecule type" value="Genomic_DNA"/>
</dbReference>
<dbReference type="InterPro" id="IPR011009">
    <property type="entry name" value="Kinase-like_dom_sf"/>
</dbReference>
<accession>A0A251V0J4</accession>
<dbReference type="GO" id="GO:0004672">
    <property type="term" value="F:protein kinase activity"/>
    <property type="evidence" value="ECO:0007669"/>
    <property type="project" value="InterPro"/>
</dbReference>
<sequence>MVNGTVRDHLSTKSETPLLWNMRPKVAQDAARGLTYLHEEMDFQRFQSSNSLLDNDWNAKLLDFGVARLGLQEGFTHISTKLIYRMFSAQEIKGKQGFDLNEIVFAGDLSRTVNSQVNPYMLPTLAPRLWPFLSVIQPFAHWRKLPRERSVIQVNVSTPFFSICPHRWKKMMNQWLFKDEQQ</sequence>
<dbReference type="Gene3D" id="1.10.510.10">
    <property type="entry name" value="Transferase(Phosphotransferase) domain 1"/>
    <property type="match status" value="1"/>
</dbReference>
<dbReference type="InterPro" id="IPR050823">
    <property type="entry name" value="Plant_Ser_Thr_Prot_Kinase"/>
</dbReference>
<gene>
    <name evidence="2" type="ORF">HannXRQ_Chr04g0113451</name>
</gene>
<name>A0A251V0J4_HELAN</name>
<dbReference type="AlphaFoldDB" id="A0A251V0J4"/>
<evidence type="ECO:0000313" key="2">
    <source>
        <dbReference type="EMBL" id="OTG28636.1"/>
    </source>
</evidence>
<reference evidence="3" key="1">
    <citation type="journal article" date="2017" name="Nature">
        <title>The sunflower genome provides insights into oil metabolism, flowering and Asterid evolution.</title>
        <authorList>
            <person name="Badouin H."/>
            <person name="Gouzy J."/>
            <person name="Grassa C.J."/>
            <person name="Murat F."/>
            <person name="Staton S.E."/>
            <person name="Cottret L."/>
            <person name="Lelandais-Briere C."/>
            <person name="Owens G.L."/>
            <person name="Carrere S."/>
            <person name="Mayjonade B."/>
            <person name="Legrand L."/>
            <person name="Gill N."/>
            <person name="Kane N.C."/>
            <person name="Bowers J.E."/>
            <person name="Hubner S."/>
            <person name="Bellec A."/>
            <person name="Berard A."/>
            <person name="Berges H."/>
            <person name="Blanchet N."/>
            <person name="Boniface M.C."/>
            <person name="Brunel D."/>
            <person name="Catrice O."/>
            <person name="Chaidir N."/>
            <person name="Claudel C."/>
            <person name="Donnadieu C."/>
            <person name="Faraut T."/>
            <person name="Fievet G."/>
            <person name="Helmstetter N."/>
            <person name="King M."/>
            <person name="Knapp S.J."/>
            <person name="Lai Z."/>
            <person name="Le Paslier M.C."/>
            <person name="Lippi Y."/>
            <person name="Lorenzon L."/>
            <person name="Mandel J.R."/>
            <person name="Marage G."/>
            <person name="Marchand G."/>
            <person name="Marquand E."/>
            <person name="Bret-Mestries E."/>
            <person name="Morien E."/>
            <person name="Nambeesan S."/>
            <person name="Nguyen T."/>
            <person name="Pegot-Espagnet P."/>
            <person name="Pouilly N."/>
            <person name="Raftis F."/>
            <person name="Sallet E."/>
            <person name="Schiex T."/>
            <person name="Thomas J."/>
            <person name="Vandecasteele C."/>
            <person name="Vares D."/>
            <person name="Vear F."/>
            <person name="Vautrin S."/>
            <person name="Crespi M."/>
            <person name="Mangin B."/>
            <person name="Burke J.M."/>
            <person name="Salse J."/>
            <person name="Munos S."/>
            <person name="Vincourt P."/>
            <person name="Rieseberg L.H."/>
            <person name="Langlade N.B."/>
        </authorList>
    </citation>
    <scope>NUCLEOTIDE SEQUENCE [LARGE SCALE GENOMIC DNA]</scope>
    <source>
        <strain evidence="3">cv. SF193</strain>
    </source>
</reference>
<protein>
    <recommendedName>
        <fullName evidence="1">Protein kinase domain-containing protein</fullName>
    </recommendedName>
</protein>